<dbReference type="InterPro" id="IPR013210">
    <property type="entry name" value="LRR_N_plant-typ"/>
</dbReference>
<dbReference type="InterPro" id="IPR032675">
    <property type="entry name" value="LRR_dom_sf"/>
</dbReference>
<name>A0A9Q1M3V3_9SOLA</name>
<feature type="domain" description="Leucine-rich repeat-containing N-terminal plant-type" evidence="12">
    <location>
        <begin position="49"/>
        <end position="91"/>
    </location>
</feature>
<reference evidence="14" key="1">
    <citation type="journal article" date="2023" name="Proc. Natl. Acad. Sci. U.S.A.">
        <title>Genomic and structural basis for evolution of tropane alkaloid biosynthesis.</title>
        <authorList>
            <person name="Wanga Y.-J."/>
            <person name="Taina T."/>
            <person name="Yua J.-Y."/>
            <person name="Lia J."/>
            <person name="Xua B."/>
            <person name="Chenc J."/>
            <person name="D'Auriad J.C."/>
            <person name="Huanga J.-P."/>
            <person name="Huanga S.-X."/>
        </authorList>
    </citation>
    <scope>NUCLEOTIDE SEQUENCE [LARGE SCALE GENOMIC DNA]</scope>
    <source>
        <strain evidence="14">cv. KIB-2019</strain>
    </source>
</reference>
<dbReference type="PANTHER" id="PTHR48059:SF12">
    <property type="entry name" value="POLYGALACTURONASE INHIBITOR 1-LIKE"/>
    <property type="match status" value="1"/>
</dbReference>
<evidence type="ECO:0000256" key="11">
    <source>
        <dbReference type="ARBA" id="ARBA00038043"/>
    </source>
</evidence>
<evidence type="ECO:0000256" key="3">
    <source>
        <dbReference type="ARBA" id="ARBA00009592"/>
    </source>
</evidence>
<evidence type="ECO:0000256" key="6">
    <source>
        <dbReference type="ARBA" id="ARBA00022729"/>
    </source>
</evidence>
<keyword evidence="10" id="KW-0325">Glycoprotein</keyword>
<comment type="caution">
    <text evidence="13">The sequence shown here is derived from an EMBL/GenBank/DDBJ whole genome shotgun (WGS) entry which is preliminary data.</text>
</comment>
<dbReference type="EMBL" id="JAJAGQ010000010">
    <property type="protein sequence ID" value="KAJ8551252.1"/>
    <property type="molecule type" value="Genomic_DNA"/>
</dbReference>
<keyword evidence="8" id="KW-1133">Transmembrane helix</keyword>
<keyword evidence="7" id="KW-0677">Repeat</keyword>
<dbReference type="Gene3D" id="3.80.10.10">
    <property type="entry name" value="Ribonuclease Inhibitor"/>
    <property type="match status" value="1"/>
</dbReference>
<dbReference type="AlphaFoldDB" id="A0A9Q1M3V3"/>
<evidence type="ECO:0000256" key="9">
    <source>
        <dbReference type="ARBA" id="ARBA00023136"/>
    </source>
</evidence>
<dbReference type="InterPro" id="IPR051848">
    <property type="entry name" value="PGIP"/>
</dbReference>
<evidence type="ECO:0000259" key="12">
    <source>
        <dbReference type="Pfam" id="PF08263"/>
    </source>
</evidence>
<accession>A0A9Q1M3V3</accession>
<evidence type="ECO:0000256" key="4">
    <source>
        <dbReference type="ARBA" id="ARBA00022614"/>
    </source>
</evidence>
<dbReference type="Pfam" id="PF08263">
    <property type="entry name" value="LRRNT_2"/>
    <property type="match status" value="1"/>
</dbReference>
<dbReference type="InterPro" id="IPR001611">
    <property type="entry name" value="Leu-rich_rpt"/>
</dbReference>
<dbReference type="OrthoDB" id="2151624at2759"/>
<evidence type="ECO:0000256" key="2">
    <source>
        <dbReference type="ARBA" id="ARBA00004479"/>
    </source>
</evidence>
<comment type="similarity">
    <text evidence="11">Belongs to the polygalacturonase-inhibiting protein family.</text>
</comment>
<evidence type="ECO:0000313" key="14">
    <source>
        <dbReference type="Proteomes" id="UP001152561"/>
    </source>
</evidence>
<keyword evidence="6" id="KW-0732">Signal</keyword>
<protein>
    <recommendedName>
        <fullName evidence="12">Leucine-rich repeat-containing N-terminal plant-type domain-containing protein</fullName>
    </recommendedName>
</protein>
<evidence type="ECO:0000313" key="13">
    <source>
        <dbReference type="EMBL" id="KAJ8551252.1"/>
    </source>
</evidence>
<evidence type="ECO:0000256" key="1">
    <source>
        <dbReference type="ARBA" id="ARBA00004196"/>
    </source>
</evidence>
<sequence length="235" mass="25791">MVHESPNSKPLLIFTFMAESTKKICLVTVLLFLSISRVFHNVTATAVVEDDIRCLHGLKDSLTDRNGNLNSWNFLNYSMGFICKFAGVDCWNDRENRVISLALPGMDLCGELPDALKYCSSLQTLDLSGNRFIGPIPLEICNWMPFLVTLDLSNNSFSGSIPAELGNCTYLNKLMLNNNKLSGNIPPEISSLTRLKVLSLANNNLSGIIPLFSGLSNFEFGGNRYLCGGPLAKCG</sequence>
<keyword evidence="4" id="KW-0433">Leucine-rich repeat</keyword>
<dbReference type="GO" id="GO:0016020">
    <property type="term" value="C:membrane"/>
    <property type="evidence" value="ECO:0007669"/>
    <property type="project" value="UniProtKB-SubCell"/>
</dbReference>
<evidence type="ECO:0000256" key="5">
    <source>
        <dbReference type="ARBA" id="ARBA00022692"/>
    </source>
</evidence>
<organism evidence="13 14">
    <name type="scientific">Anisodus acutangulus</name>
    <dbReference type="NCBI Taxonomy" id="402998"/>
    <lineage>
        <taxon>Eukaryota</taxon>
        <taxon>Viridiplantae</taxon>
        <taxon>Streptophyta</taxon>
        <taxon>Embryophyta</taxon>
        <taxon>Tracheophyta</taxon>
        <taxon>Spermatophyta</taxon>
        <taxon>Magnoliopsida</taxon>
        <taxon>eudicotyledons</taxon>
        <taxon>Gunneridae</taxon>
        <taxon>Pentapetalae</taxon>
        <taxon>asterids</taxon>
        <taxon>lamiids</taxon>
        <taxon>Solanales</taxon>
        <taxon>Solanaceae</taxon>
        <taxon>Solanoideae</taxon>
        <taxon>Hyoscyameae</taxon>
        <taxon>Anisodus</taxon>
    </lineage>
</organism>
<comment type="subcellular location">
    <subcellularLocation>
        <location evidence="1">Cell envelope</location>
    </subcellularLocation>
    <subcellularLocation>
        <location evidence="2">Membrane</location>
        <topology evidence="2">Single-pass type I membrane protein</topology>
    </subcellularLocation>
</comment>
<dbReference type="PRINTS" id="PR00019">
    <property type="entry name" value="LEURICHRPT"/>
</dbReference>
<dbReference type="Pfam" id="PF00560">
    <property type="entry name" value="LRR_1"/>
    <property type="match status" value="4"/>
</dbReference>
<dbReference type="Proteomes" id="UP001152561">
    <property type="component" value="Unassembled WGS sequence"/>
</dbReference>
<dbReference type="FunFam" id="3.80.10.10:FF:000275">
    <property type="entry name" value="Leucine-rich repeat receptor-like protein kinase"/>
    <property type="match status" value="1"/>
</dbReference>
<dbReference type="SUPFAM" id="SSF52058">
    <property type="entry name" value="L domain-like"/>
    <property type="match status" value="1"/>
</dbReference>
<evidence type="ECO:0000256" key="10">
    <source>
        <dbReference type="ARBA" id="ARBA00023180"/>
    </source>
</evidence>
<evidence type="ECO:0000256" key="7">
    <source>
        <dbReference type="ARBA" id="ARBA00022737"/>
    </source>
</evidence>
<proteinExistence type="inferred from homology"/>
<keyword evidence="5" id="KW-0812">Transmembrane</keyword>
<dbReference type="GO" id="GO:0050832">
    <property type="term" value="P:defense response to fungus"/>
    <property type="evidence" value="ECO:0007669"/>
    <property type="project" value="UniProtKB-ARBA"/>
</dbReference>
<keyword evidence="14" id="KW-1185">Reference proteome</keyword>
<dbReference type="PANTHER" id="PTHR48059">
    <property type="entry name" value="POLYGALACTURONASE INHIBITOR 1"/>
    <property type="match status" value="1"/>
</dbReference>
<gene>
    <name evidence="13" type="ORF">K7X08_000622</name>
</gene>
<evidence type="ECO:0000256" key="8">
    <source>
        <dbReference type="ARBA" id="ARBA00022989"/>
    </source>
</evidence>
<keyword evidence="9" id="KW-0472">Membrane</keyword>
<comment type="similarity">
    <text evidence="3">Belongs to the RLP family.</text>
</comment>